<dbReference type="GO" id="GO:0015213">
    <property type="term" value="F:uridine transmembrane transporter activity"/>
    <property type="evidence" value="ECO:0007669"/>
    <property type="project" value="TreeGrafter"/>
</dbReference>
<keyword evidence="3" id="KW-1003">Cell membrane</keyword>
<evidence type="ECO:0000256" key="1">
    <source>
        <dbReference type="ARBA" id="ARBA00004651"/>
    </source>
</evidence>
<dbReference type="PANTHER" id="PTHR23522:SF4">
    <property type="entry name" value="NUCLEOSIDE PERMEASE NUPG-RELATED"/>
    <property type="match status" value="1"/>
</dbReference>
<keyword evidence="6 7" id="KW-0472">Membrane</keyword>
<feature type="transmembrane region" description="Helical" evidence="7">
    <location>
        <begin position="255"/>
        <end position="273"/>
    </location>
</feature>
<dbReference type="Pfam" id="PF03825">
    <property type="entry name" value="Nuc_H_symport"/>
    <property type="match status" value="1"/>
</dbReference>
<evidence type="ECO:0000256" key="5">
    <source>
        <dbReference type="ARBA" id="ARBA00022989"/>
    </source>
</evidence>
<dbReference type="InterPro" id="IPR020846">
    <property type="entry name" value="MFS_dom"/>
</dbReference>
<feature type="transmembrane region" description="Helical" evidence="7">
    <location>
        <begin position="7"/>
        <end position="24"/>
    </location>
</feature>
<feature type="domain" description="Major facilitator superfamily (MFS) profile" evidence="8">
    <location>
        <begin position="206"/>
        <end position="411"/>
    </location>
</feature>
<evidence type="ECO:0000256" key="6">
    <source>
        <dbReference type="ARBA" id="ARBA00023136"/>
    </source>
</evidence>
<keyword evidence="5 7" id="KW-1133">Transmembrane helix</keyword>
<evidence type="ECO:0000313" key="10">
    <source>
        <dbReference type="Proteomes" id="UP001319200"/>
    </source>
</evidence>
<dbReference type="Gene3D" id="1.20.1250.20">
    <property type="entry name" value="MFS general substrate transporter like domains"/>
    <property type="match status" value="2"/>
</dbReference>
<keyword evidence="10" id="KW-1185">Reference proteome</keyword>
<feature type="transmembrane region" description="Helical" evidence="7">
    <location>
        <begin position="97"/>
        <end position="120"/>
    </location>
</feature>
<evidence type="ECO:0000256" key="4">
    <source>
        <dbReference type="ARBA" id="ARBA00022692"/>
    </source>
</evidence>
<proteinExistence type="predicted"/>
<dbReference type="Proteomes" id="UP001319200">
    <property type="component" value="Unassembled WGS sequence"/>
</dbReference>
<evidence type="ECO:0000259" key="8">
    <source>
        <dbReference type="PROSITE" id="PS50850"/>
    </source>
</evidence>
<evidence type="ECO:0000313" key="9">
    <source>
        <dbReference type="EMBL" id="MBT1697259.1"/>
    </source>
</evidence>
<dbReference type="EMBL" id="JAHESF010000008">
    <property type="protein sequence ID" value="MBT1697259.1"/>
    <property type="molecule type" value="Genomic_DNA"/>
</dbReference>
<organism evidence="9 10">
    <name type="scientific">Chryseosolibacter histidini</name>
    <dbReference type="NCBI Taxonomy" id="2782349"/>
    <lineage>
        <taxon>Bacteria</taxon>
        <taxon>Pseudomonadati</taxon>
        <taxon>Bacteroidota</taxon>
        <taxon>Cytophagia</taxon>
        <taxon>Cytophagales</taxon>
        <taxon>Chryseotaleaceae</taxon>
        <taxon>Chryseosolibacter</taxon>
    </lineage>
</organism>
<feature type="transmembrane region" description="Helical" evidence="7">
    <location>
        <begin position="132"/>
        <end position="153"/>
    </location>
</feature>
<keyword evidence="2" id="KW-0813">Transport</keyword>
<name>A0AAP2DNE3_9BACT</name>
<reference evidence="9 10" key="1">
    <citation type="submission" date="2021-05" db="EMBL/GenBank/DDBJ databases">
        <title>A Polyphasic approach of four new species of the genus Ohtaekwangia: Ohtaekwangia histidinii sp. nov., Ohtaekwangia cretensis sp. nov., Ohtaekwangia indiensis sp. nov., Ohtaekwangia reichenbachii sp. nov. from diverse environment.</title>
        <authorList>
            <person name="Octaviana S."/>
        </authorList>
    </citation>
    <scope>NUCLEOTIDE SEQUENCE [LARGE SCALE GENOMIC DNA]</scope>
    <source>
        <strain evidence="9 10">PWU4</strain>
    </source>
</reference>
<evidence type="ECO:0000256" key="2">
    <source>
        <dbReference type="ARBA" id="ARBA00022448"/>
    </source>
</evidence>
<feature type="transmembrane region" description="Helical" evidence="7">
    <location>
        <begin position="341"/>
        <end position="361"/>
    </location>
</feature>
<feature type="transmembrane region" description="Helical" evidence="7">
    <location>
        <begin position="159"/>
        <end position="177"/>
    </location>
</feature>
<feature type="transmembrane region" description="Helical" evidence="7">
    <location>
        <begin position="305"/>
        <end position="329"/>
    </location>
</feature>
<dbReference type="PANTHER" id="PTHR23522">
    <property type="entry name" value="BLL5896 PROTEIN"/>
    <property type="match status" value="1"/>
</dbReference>
<keyword evidence="4 7" id="KW-0812">Transmembrane</keyword>
<dbReference type="SUPFAM" id="SSF103473">
    <property type="entry name" value="MFS general substrate transporter"/>
    <property type="match status" value="1"/>
</dbReference>
<evidence type="ECO:0000256" key="7">
    <source>
        <dbReference type="SAM" id="Phobius"/>
    </source>
</evidence>
<feature type="transmembrane region" description="Helical" evidence="7">
    <location>
        <begin position="73"/>
        <end position="91"/>
    </location>
</feature>
<gene>
    <name evidence="9" type="ORF">KK083_10255</name>
</gene>
<dbReference type="GO" id="GO:0005886">
    <property type="term" value="C:plasma membrane"/>
    <property type="evidence" value="ECO:0007669"/>
    <property type="project" value="UniProtKB-SubCell"/>
</dbReference>
<dbReference type="PROSITE" id="PS50850">
    <property type="entry name" value="MFS"/>
    <property type="match status" value="1"/>
</dbReference>
<feature type="transmembrane region" description="Helical" evidence="7">
    <location>
        <begin position="280"/>
        <end position="299"/>
    </location>
</feature>
<comment type="caution">
    <text evidence="9">The sequence shown here is derived from an EMBL/GenBank/DDBJ whole genome shotgun (WGS) entry which is preliminary data.</text>
</comment>
<feature type="transmembrane region" description="Helical" evidence="7">
    <location>
        <begin position="207"/>
        <end position="227"/>
    </location>
</feature>
<dbReference type="InterPro" id="IPR036259">
    <property type="entry name" value="MFS_trans_sf"/>
</dbReference>
<accession>A0AAP2DNE3</accession>
<protein>
    <submittedName>
        <fullName evidence="9">MFS transporter</fullName>
    </submittedName>
</protein>
<feature type="transmembrane region" description="Helical" evidence="7">
    <location>
        <begin position="44"/>
        <end position="64"/>
    </location>
</feature>
<sequence length="411" mass="45177">MKLPIRVQLSLMMFLQFFVWGAWYGQMGKYLTNQLAASGDQVGFAYAAFSVAMIAAPFFVGMLADRYFAAQKVLGILNLSGAALLFFLTQIQDPDVFIVVMLLYCLTFAPTIALTSSISMRQMTNPEKEFPAIRVFGTISWIVVVNIVGFMGVGDQVTIFQISMIAAALLGILAFSLPNTPPLSTGPVTFGQIVGKDAFVLFKDRSFTVFFFSSILICIPLSFYYAWANSSLTDGYIRAFPAADPNSFNIENKMSLGQASEVIFMLLLPLAFRKLGVKKILIIGLIAWIIRFLFFGYGTADTSAWMLYAAILLHGVCYDFFFVTGMIYTDLKAGDKIKSQAQGLISIATYGIGMFIGSVIAGKVKDLYSVGKPVVTNWTNVWLVPAGIAAVVLILFFLFFRENGKTSTSKT</sequence>
<comment type="subcellular location">
    <subcellularLocation>
        <location evidence="1">Cell membrane</location>
        <topology evidence="1">Multi-pass membrane protein</topology>
    </subcellularLocation>
</comment>
<evidence type="ECO:0000256" key="3">
    <source>
        <dbReference type="ARBA" id="ARBA00022475"/>
    </source>
</evidence>
<dbReference type="AlphaFoldDB" id="A0AAP2DNE3"/>
<dbReference type="InterPro" id="IPR004740">
    <property type="entry name" value="Nuc_H_symport"/>
</dbReference>
<dbReference type="RefSeq" id="WP_254163124.1">
    <property type="nucleotide sequence ID" value="NZ_JAHESF010000008.1"/>
</dbReference>
<dbReference type="GO" id="GO:0015212">
    <property type="term" value="F:cytidine transmembrane transporter activity"/>
    <property type="evidence" value="ECO:0007669"/>
    <property type="project" value="TreeGrafter"/>
</dbReference>
<feature type="transmembrane region" description="Helical" evidence="7">
    <location>
        <begin position="381"/>
        <end position="400"/>
    </location>
</feature>